<sequence length="417" mass="45278">MSPPIHPTFADLAPLHPRILLHLALQAPSLVLSLSSTTYDEYISVVYTRARLKGSNVKEYFAGWLDGVGWERVGRKWGPASNGRGGGSKRKRLPSFPHLPTPLTLPPPSSSSAPSSPFLPDTSISLTQSPRDTRKFSALSHTSHLTLLDAPSLSTLCAAHVQILSHSPIIQIQTSSSSSRRSSAEEQWPLGSVRVLEAGWDLVWYLADSHAPVPRFESVPICCIPLDVSTLIVNLGEFPNAELHRHPSLSSPPSSTSPEGGSGARKWMEEAISELASEFRLSLLELRVPHSSSSSSISIPVFRYPPFPAPVLRITFLPRPPPPPSPSLSPSPSTSSPSSPSAIIDENEVVEHLAQRVVAYIRQVGNSPGPRVEFLLPPSLSHPSSSSFTAERVRQRVGELVGEGEKLAWRECRFLDA</sequence>
<feature type="compositionally biased region" description="Pro residues" evidence="1">
    <location>
        <begin position="97"/>
        <end position="109"/>
    </location>
</feature>
<proteinExistence type="predicted"/>
<dbReference type="Proteomes" id="UP000094065">
    <property type="component" value="Unassembled WGS sequence"/>
</dbReference>
<dbReference type="OrthoDB" id="2564915at2759"/>
<gene>
    <name evidence="2" type="ORF">L202_00902</name>
</gene>
<dbReference type="GeneID" id="30152211"/>
<feature type="compositionally biased region" description="Pro residues" evidence="1">
    <location>
        <begin position="318"/>
        <end position="329"/>
    </location>
</feature>
<dbReference type="RefSeq" id="XP_018998878.1">
    <property type="nucleotide sequence ID" value="XM_019134173.1"/>
</dbReference>
<feature type="compositionally biased region" description="Low complexity" evidence="1">
    <location>
        <begin position="110"/>
        <end position="120"/>
    </location>
</feature>
<feature type="compositionally biased region" description="Low complexity" evidence="1">
    <location>
        <begin position="248"/>
        <end position="259"/>
    </location>
</feature>
<name>A0A1E3I9K4_9TREE</name>
<feature type="region of interest" description="Disordered" evidence="1">
    <location>
        <begin position="76"/>
        <end position="128"/>
    </location>
</feature>
<feature type="compositionally biased region" description="Low complexity" evidence="1">
    <location>
        <begin position="330"/>
        <end position="341"/>
    </location>
</feature>
<organism evidence="2 3">
    <name type="scientific">Cryptococcus amylolentus CBS 6039</name>
    <dbReference type="NCBI Taxonomy" id="1295533"/>
    <lineage>
        <taxon>Eukaryota</taxon>
        <taxon>Fungi</taxon>
        <taxon>Dikarya</taxon>
        <taxon>Basidiomycota</taxon>
        <taxon>Agaricomycotina</taxon>
        <taxon>Tremellomycetes</taxon>
        <taxon>Tremellales</taxon>
        <taxon>Cryptococcaceae</taxon>
        <taxon>Cryptococcus</taxon>
    </lineage>
</organism>
<feature type="region of interest" description="Disordered" evidence="1">
    <location>
        <begin position="318"/>
        <end position="341"/>
    </location>
</feature>
<comment type="caution">
    <text evidence="2">The sequence shown here is derived from an EMBL/GenBank/DDBJ whole genome shotgun (WGS) entry which is preliminary data.</text>
</comment>
<feature type="region of interest" description="Disordered" evidence="1">
    <location>
        <begin position="244"/>
        <end position="265"/>
    </location>
</feature>
<keyword evidence="3" id="KW-1185">Reference proteome</keyword>
<dbReference type="EMBL" id="AWGJ01000001">
    <property type="protein sequence ID" value="ODN85075.1"/>
    <property type="molecule type" value="Genomic_DNA"/>
</dbReference>
<reference evidence="2 3" key="1">
    <citation type="submission" date="2016-06" db="EMBL/GenBank/DDBJ databases">
        <title>Evolution of pathogenesis and genome organization in the Tremellales.</title>
        <authorList>
            <person name="Cuomo C."/>
            <person name="Litvintseva A."/>
            <person name="Heitman J."/>
            <person name="Chen Y."/>
            <person name="Sun S."/>
            <person name="Springer D."/>
            <person name="Dromer F."/>
            <person name="Young S."/>
            <person name="Zeng Q."/>
            <person name="Chapman S."/>
            <person name="Gujja S."/>
            <person name="Saif S."/>
            <person name="Birren B."/>
        </authorList>
    </citation>
    <scope>NUCLEOTIDE SEQUENCE [LARGE SCALE GENOMIC DNA]</scope>
    <source>
        <strain evidence="2 3">CBS 6039</strain>
    </source>
</reference>
<protein>
    <submittedName>
        <fullName evidence="2">Uncharacterized protein</fullName>
    </submittedName>
</protein>
<accession>A0A1E3I9K4</accession>
<dbReference type="AlphaFoldDB" id="A0A1E3I9K4"/>
<evidence type="ECO:0000313" key="3">
    <source>
        <dbReference type="Proteomes" id="UP000094065"/>
    </source>
</evidence>
<evidence type="ECO:0000256" key="1">
    <source>
        <dbReference type="SAM" id="MobiDB-lite"/>
    </source>
</evidence>
<evidence type="ECO:0000313" key="2">
    <source>
        <dbReference type="EMBL" id="ODN85075.1"/>
    </source>
</evidence>